<feature type="non-terminal residue" evidence="2">
    <location>
        <position position="1"/>
    </location>
</feature>
<sequence>LGLGAPVPKEFADGDVKKQKEFILNDKIRRRMMGGRSSDLPARPQDQRKGGPSAEGAGASTSRSIVGRATEAEAEADSDNESRSSLWKTKRPKDAPAGESVSGGCSSTAVTSSRERPSTKRRINFLDEFLLEKSEKKKKKRKGNKEDE</sequence>
<organism evidence="2 3">
    <name type="scientific">Trichoglossum hirsutum</name>
    <dbReference type="NCBI Taxonomy" id="265104"/>
    <lineage>
        <taxon>Eukaryota</taxon>
        <taxon>Fungi</taxon>
        <taxon>Dikarya</taxon>
        <taxon>Ascomycota</taxon>
        <taxon>Pezizomycotina</taxon>
        <taxon>Geoglossomycetes</taxon>
        <taxon>Geoglossales</taxon>
        <taxon>Geoglossaceae</taxon>
        <taxon>Trichoglossum</taxon>
    </lineage>
</organism>
<comment type="caution">
    <text evidence="2">The sequence shown here is derived from an EMBL/GenBank/DDBJ whole genome shotgun (WGS) entry which is preliminary data.</text>
</comment>
<dbReference type="Proteomes" id="UP000750711">
    <property type="component" value="Unassembled WGS sequence"/>
</dbReference>
<reference evidence="2" key="1">
    <citation type="submission" date="2021-03" db="EMBL/GenBank/DDBJ databases">
        <title>Comparative genomics and phylogenomic investigation of the class Geoglossomycetes provide insights into ecological specialization and systematics.</title>
        <authorList>
            <person name="Melie T."/>
            <person name="Pirro S."/>
            <person name="Miller A.N."/>
            <person name="Quandt A."/>
        </authorList>
    </citation>
    <scope>NUCLEOTIDE SEQUENCE</scope>
    <source>
        <strain evidence="2">CAQ_001_2017</strain>
    </source>
</reference>
<evidence type="ECO:0000313" key="3">
    <source>
        <dbReference type="Proteomes" id="UP000750711"/>
    </source>
</evidence>
<evidence type="ECO:0000256" key="1">
    <source>
        <dbReference type="SAM" id="MobiDB-lite"/>
    </source>
</evidence>
<dbReference type="AlphaFoldDB" id="A0A9P8L1G7"/>
<feature type="compositionally biased region" description="Basic and acidic residues" evidence="1">
    <location>
        <begin position="10"/>
        <end position="27"/>
    </location>
</feature>
<feature type="compositionally biased region" description="Polar residues" evidence="1">
    <location>
        <begin position="103"/>
        <end position="112"/>
    </location>
</feature>
<name>A0A9P8L1G7_9PEZI</name>
<accession>A0A9P8L1G7</accession>
<dbReference type="EMBL" id="JAGHQM010004339">
    <property type="protein sequence ID" value="KAH0536225.1"/>
    <property type="molecule type" value="Genomic_DNA"/>
</dbReference>
<feature type="region of interest" description="Disordered" evidence="1">
    <location>
        <begin position="1"/>
        <end position="124"/>
    </location>
</feature>
<evidence type="ECO:0000313" key="2">
    <source>
        <dbReference type="EMBL" id="KAH0536225.1"/>
    </source>
</evidence>
<protein>
    <submittedName>
        <fullName evidence="2">Uncharacterized protein</fullName>
    </submittedName>
</protein>
<gene>
    <name evidence="2" type="ORF">GP486_008898</name>
</gene>
<keyword evidence="3" id="KW-1185">Reference proteome</keyword>
<proteinExistence type="predicted"/>